<feature type="compositionally biased region" description="Basic and acidic residues" evidence="1">
    <location>
        <begin position="62"/>
        <end position="76"/>
    </location>
</feature>
<reference evidence="3" key="1">
    <citation type="submission" date="2016-11" db="UniProtKB">
        <authorList>
            <consortium name="WormBaseParasite"/>
        </authorList>
    </citation>
    <scope>IDENTIFICATION</scope>
</reference>
<feature type="region of interest" description="Disordered" evidence="1">
    <location>
        <begin position="57"/>
        <end position="76"/>
    </location>
</feature>
<keyword evidence="2" id="KW-1185">Reference proteome</keyword>
<proteinExistence type="predicted"/>
<sequence>MDRQHFVSPQARAISALFLKVRNKIREKLWDMDAATQRVLSQNLLQRIGDIDGRLRNQSVRGHHDPSHRGPEVHDNSTIKRLLLRLERQALAASVLADVAHLGPAANAEEQTALTEVERTLYALDDAISPASSLEGSATESD</sequence>
<evidence type="ECO:0000256" key="1">
    <source>
        <dbReference type="SAM" id="MobiDB-lite"/>
    </source>
</evidence>
<evidence type="ECO:0000313" key="3">
    <source>
        <dbReference type="WBParaSite" id="Hba_18886"/>
    </source>
</evidence>
<protein>
    <submittedName>
        <fullName evidence="3">Uncharacterized protein</fullName>
    </submittedName>
</protein>
<evidence type="ECO:0000313" key="2">
    <source>
        <dbReference type="Proteomes" id="UP000095283"/>
    </source>
</evidence>
<dbReference type="AlphaFoldDB" id="A0A1I7XMC4"/>
<dbReference type="WBParaSite" id="Hba_18886">
    <property type="protein sequence ID" value="Hba_18886"/>
    <property type="gene ID" value="Hba_18886"/>
</dbReference>
<dbReference type="Proteomes" id="UP000095283">
    <property type="component" value="Unplaced"/>
</dbReference>
<organism evidence="2 3">
    <name type="scientific">Heterorhabditis bacteriophora</name>
    <name type="common">Entomopathogenic nematode worm</name>
    <dbReference type="NCBI Taxonomy" id="37862"/>
    <lineage>
        <taxon>Eukaryota</taxon>
        <taxon>Metazoa</taxon>
        <taxon>Ecdysozoa</taxon>
        <taxon>Nematoda</taxon>
        <taxon>Chromadorea</taxon>
        <taxon>Rhabditida</taxon>
        <taxon>Rhabditina</taxon>
        <taxon>Rhabditomorpha</taxon>
        <taxon>Strongyloidea</taxon>
        <taxon>Heterorhabditidae</taxon>
        <taxon>Heterorhabditis</taxon>
    </lineage>
</organism>
<accession>A0A1I7XMC4</accession>
<name>A0A1I7XMC4_HETBA</name>